<reference evidence="1 2" key="1">
    <citation type="submission" date="2024-06" db="EMBL/GenBank/DDBJ databases">
        <title>The Natural Products Discovery Center: Release of the First 8490 Sequenced Strains for Exploring Actinobacteria Biosynthetic Diversity.</title>
        <authorList>
            <person name="Kalkreuter E."/>
            <person name="Kautsar S.A."/>
            <person name="Yang D."/>
            <person name="Bader C.D."/>
            <person name="Teijaro C.N."/>
            <person name="Fluegel L."/>
            <person name="Davis C.M."/>
            <person name="Simpson J.R."/>
            <person name="Lauterbach L."/>
            <person name="Steele A.D."/>
            <person name="Gui C."/>
            <person name="Meng S."/>
            <person name="Li G."/>
            <person name="Viehrig K."/>
            <person name="Ye F."/>
            <person name="Su P."/>
            <person name="Kiefer A.F."/>
            <person name="Nichols A."/>
            <person name="Cepeda A.J."/>
            <person name="Yan W."/>
            <person name="Fan B."/>
            <person name="Jiang Y."/>
            <person name="Adhikari A."/>
            <person name="Zheng C.-J."/>
            <person name="Schuster L."/>
            <person name="Cowan T.M."/>
            <person name="Smanski M.J."/>
            <person name="Chevrette M.G."/>
            <person name="De Carvalho L.P.S."/>
            <person name="Shen B."/>
        </authorList>
    </citation>
    <scope>NUCLEOTIDE SEQUENCE [LARGE SCALE GENOMIC DNA]</scope>
    <source>
        <strain evidence="1 2">NPDC046851</strain>
    </source>
</reference>
<protein>
    <submittedName>
        <fullName evidence="1">Uncharacterized protein</fullName>
    </submittedName>
</protein>
<proteinExistence type="predicted"/>
<evidence type="ECO:0000313" key="2">
    <source>
        <dbReference type="Proteomes" id="UP001551189"/>
    </source>
</evidence>
<name>A0ABV3AZC6_9ACTN</name>
<comment type="caution">
    <text evidence="1">The sequence shown here is derived from an EMBL/GenBank/DDBJ whole genome shotgun (WGS) entry which is preliminary data.</text>
</comment>
<sequence>MTWQTVLPITGYTREADLSTRVLARLEHWFIIEREVPGQHWSGRQLRIDAILRPREPQQWKNPNVALGVEFKRNTPGAYNVALKDATSMAAQAIDYTQTEWDGFGHISVFTCPGVMQWAGMDGHHADPREYAAVMYRHLLMQFGVGELVVKWGYGLTFHLGDQPIWNERQGVRHGKKWGLKPRVGSR</sequence>
<accession>A0ABV3AZC6</accession>
<dbReference type="EMBL" id="JBEYXT010000062">
    <property type="protein sequence ID" value="MEU6802515.1"/>
    <property type="molecule type" value="Genomic_DNA"/>
</dbReference>
<organism evidence="1 2">
    <name type="scientific">Streptomyces neyagawaensis</name>
    <dbReference type="NCBI Taxonomy" id="42238"/>
    <lineage>
        <taxon>Bacteria</taxon>
        <taxon>Bacillati</taxon>
        <taxon>Actinomycetota</taxon>
        <taxon>Actinomycetes</taxon>
        <taxon>Kitasatosporales</taxon>
        <taxon>Streptomycetaceae</taxon>
        <taxon>Streptomyces</taxon>
    </lineage>
</organism>
<dbReference type="RefSeq" id="WP_359695934.1">
    <property type="nucleotide sequence ID" value="NZ_JBEYXT010000062.1"/>
</dbReference>
<evidence type="ECO:0000313" key="1">
    <source>
        <dbReference type="EMBL" id="MEU6802515.1"/>
    </source>
</evidence>
<gene>
    <name evidence="1" type="ORF">ABZ931_16080</name>
</gene>
<keyword evidence="2" id="KW-1185">Reference proteome</keyword>
<dbReference type="Proteomes" id="UP001551189">
    <property type="component" value="Unassembled WGS sequence"/>
</dbReference>